<dbReference type="Gene3D" id="3.40.1190.20">
    <property type="match status" value="1"/>
</dbReference>
<proteinExistence type="predicted"/>
<dbReference type="SUPFAM" id="SSF53613">
    <property type="entry name" value="Ribokinase-like"/>
    <property type="match status" value="1"/>
</dbReference>
<name>A0ABW4Q4C1_9MICC</name>
<evidence type="ECO:0000313" key="2">
    <source>
        <dbReference type="EMBL" id="MFD1845971.1"/>
    </source>
</evidence>
<reference evidence="3" key="1">
    <citation type="journal article" date="2019" name="Int. J. Syst. Evol. Microbiol.">
        <title>The Global Catalogue of Microorganisms (GCM) 10K type strain sequencing project: providing services to taxonomists for standard genome sequencing and annotation.</title>
        <authorList>
            <consortium name="The Broad Institute Genomics Platform"/>
            <consortium name="The Broad Institute Genome Sequencing Center for Infectious Disease"/>
            <person name="Wu L."/>
            <person name="Ma J."/>
        </authorList>
    </citation>
    <scope>NUCLEOTIDE SEQUENCE [LARGE SCALE GENOMIC DNA]</scope>
    <source>
        <strain evidence="3">JCM 11496</strain>
    </source>
</reference>
<organism evidence="2 3">
    <name type="scientific">Arthrobacter flavus</name>
    <dbReference type="NCBI Taxonomy" id="95172"/>
    <lineage>
        <taxon>Bacteria</taxon>
        <taxon>Bacillati</taxon>
        <taxon>Actinomycetota</taxon>
        <taxon>Actinomycetes</taxon>
        <taxon>Micrococcales</taxon>
        <taxon>Micrococcaceae</taxon>
        <taxon>Arthrobacter</taxon>
    </lineage>
</organism>
<comment type="caution">
    <text evidence="2">The sequence shown here is derived from an EMBL/GenBank/DDBJ whole genome shotgun (WGS) entry which is preliminary data.</text>
</comment>
<keyword evidence="3" id="KW-1185">Reference proteome</keyword>
<dbReference type="InterPro" id="IPR029056">
    <property type="entry name" value="Ribokinase-like"/>
</dbReference>
<dbReference type="Proteomes" id="UP001597307">
    <property type="component" value="Unassembled WGS sequence"/>
</dbReference>
<feature type="compositionally biased region" description="Polar residues" evidence="1">
    <location>
        <begin position="51"/>
        <end position="60"/>
    </location>
</feature>
<evidence type="ECO:0000313" key="3">
    <source>
        <dbReference type="Proteomes" id="UP001597307"/>
    </source>
</evidence>
<evidence type="ECO:0000256" key="1">
    <source>
        <dbReference type="SAM" id="MobiDB-lite"/>
    </source>
</evidence>
<feature type="region of interest" description="Disordered" evidence="1">
    <location>
        <begin position="36"/>
        <end position="60"/>
    </location>
</feature>
<gene>
    <name evidence="2" type="ORF">ACFSFX_05105</name>
</gene>
<protein>
    <submittedName>
        <fullName evidence="2">Uncharacterized protein</fullName>
    </submittedName>
</protein>
<accession>A0ABW4Q4C1</accession>
<dbReference type="RefSeq" id="WP_343880414.1">
    <property type="nucleotide sequence ID" value="NZ_BAAAIJ010000047.1"/>
</dbReference>
<sequence length="60" mass="5990">MRWLPGLSAGDALPDAVRVAVLVGAYAVGAQGAQPSYPSLENPLPAAPASLITTGQDTDA</sequence>
<dbReference type="EMBL" id="JBHUGA010000011">
    <property type="protein sequence ID" value="MFD1845971.1"/>
    <property type="molecule type" value="Genomic_DNA"/>
</dbReference>